<gene>
    <name evidence="2" type="ORF">HG543_04840</name>
</gene>
<dbReference type="Proteomes" id="UP000518300">
    <property type="component" value="Unassembled WGS sequence"/>
</dbReference>
<evidence type="ECO:0000313" key="2">
    <source>
        <dbReference type="EMBL" id="NMO14187.1"/>
    </source>
</evidence>
<keyword evidence="3" id="KW-1185">Reference proteome</keyword>
<dbReference type="AlphaFoldDB" id="A0A848L6N9"/>
<evidence type="ECO:0000313" key="3">
    <source>
        <dbReference type="Proteomes" id="UP000518300"/>
    </source>
</evidence>
<feature type="region of interest" description="Disordered" evidence="1">
    <location>
        <begin position="65"/>
        <end position="139"/>
    </location>
</feature>
<comment type="caution">
    <text evidence="2">The sequence shown here is derived from an EMBL/GenBank/DDBJ whole genome shotgun (WGS) entry which is preliminary data.</text>
</comment>
<evidence type="ECO:0000256" key="1">
    <source>
        <dbReference type="SAM" id="MobiDB-lite"/>
    </source>
</evidence>
<feature type="compositionally biased region" description="Acidic residues" evidence="1">
    <location>
        <begin position="82"/>
        <end position="95"/>
    </location>
</feature>
<sequence length="183" mass="19846">MRAPSAAEHPRSLKTMPRTSQEQTQERHAYLLDLFRQRPDISSKEALESFKNKFGSAINLKTFNQLREQAEEEAANAAPAAEPEETEAEETEAEAAPEPVAEDPATRLKAAAAAPEALNGAGAAPAKKPKAKGNGPKNVFVDAPKEHLTFLEGIVQQLQEAGAANVRIDHATDRWMVLVVDTK</sequence>
<name>A0A848L6N9_9BACT</name>
<feature type="compositionally biased region" description="Low complexity" evidence="1">
    <location>
        <begin position="96"/>
        <end position="138"/>
    </location>
</feature>
<proteinExistence type="predicted"/>
<organism evidence="2 3">
    <name type="scientific">Pyxidicoccus fallax</name>
    <dbReference type="NCBI Taxonomy" id="394095"/>
    <lineage>
        <taxon>Bacteria</taxon>
        <taxon>Pseudomonadati</taxon>
        <taxon>Myxococcota</taxon>
        <taxon>Myxococcia</taxon>
        <taxon>Myxococcales</taxon>
        <taxon>Cystobacterineae</taxon>
        <taxon>Myxococcaceae</taxon>
        <taxon>Pyxidicoccus</taxon>
    </lineage>
</organism>
<dbReference type="EMBL" id="JABBJJ010000014">
    <property type="protein sequence ID" value="NMO14187.1"/>
    <property type="molecule type" value="Genomic_DNA"/>
</dbReference>
<reference evidence="2 3" key="1">
    <citation type="submission" date="2020-04" db="EMBL/GenBank/DDBJ databases">
        <title>Draft genome of Pyxidicoccus fallax type strain.</title>
        <authorList>
            <person name="Whitworth D.E."/>
        </authorList>
    </citation>
    <scope>NUCLEOTIDE SEQUENCE [LARGE SCALE GENOMIC DNA]</scope>
    <source>
        <strain evidence="2 3">DSM 14698</strain>
    </source>
</reference>
<accession>A0A848L6N9</accession>
<feature type="region of interest" description="Disordered" evidence="1">
    <location>
        <begin position="1"/>
        <end position="27"/>
    </location>
</feature>
<protein>
    <submittedName>
        <fullName evidence="2">Uncharacterized protein</fullName>
    </submittedName>
</protein>